<proteinExistence type="predicted"/>
<keyword evidence="2" id="KW-1185">Reference proteome</keyword>
<dbReference type="AlphaFoldDB" id="A0A0C1CVX5"/>
<name>A0A0C1CVX5_9FLAO</name>
<evidence type="ECO:0000313" key="2">
    <source>
        <dbReference type="Proteomes" id="UP000031473"/>
    </source>
</evidence>
<dbReference type="Proteomes" id="UP000031473">
    <property type="component" value="Unassembled WGS sequence"/>
</dbReference>
<sequence length="296" mass="35042">MKYAKEPYANIEHIKLLRERGLIIDDEHRAEKYLDSIGYYRLTGYMFHLQDKNDNNKFVTNSNYDEIINLYKFDKALRGIISEYIERIEVCVRAKLSNKYSIKYGFYWYLDQNLFADHRSHEIIINEIFNAFSDPKERFLISFKRKYSGEKYPPSNMALEILSFGKLARLYSALKNEEIKNEIANEFKQVSSILSGYLIYINNVRNICASRLWNKKVTADRPAIPSRKKYNFKGNIPDDFNTTVYGIVSIIHRLLEPFNPSNKFTQRIAKLIKEYKVNPELMGFPSDWENEATWLK</sequence>
<dbReference type="RefSeq" id="WP_039352824.1">
    <property type="nucleotide sequence ID" value="NZ_FOLA01000009.1"/>
</dbReference>
<dbReference type="InterPro" id="IPR011664">
    <property type="entry name" value="Abi_system_AbiD/AbiF-like"/>
</dbReference>
<reference evidence="1 2" key="1">
    <citation type="submission" date="2014-10" db="EMBL/GenBank/DDBJ databases">
        <title>Kaistella jeonii genome.</title>
        <authorList>
            <person name="Clayton J.T."/>
            <person name="Newman J.D."/>
        </authorList>
    </citation>
    <scope>NUCLEOTIDE SEQUENCE [LARGE SCALE GENOMIC DNA]</scope>
    <source>
        <strain evidence="1 2">DSM 17048</strain>
    </source>
</reference>
<dbReference type="EMBL" id="JSYL01000007">
    <property type="protein sequence ID" value="KIA88496.1"/>
    <property type="molecule type" value="Genomic_DNA"/>
</dbReference>
<evidence type="ECO:0000313" key="1">
    <source>
        <dbReference type="EMBL" id="KIA88496.1"/>
    </source>
</evidence>
<accession>A0A0C1CVX5</accession>
<dbReference type="Pfam" id="PF07751">
    <property type="entry name" value="Abi_2"/>
    <property type="match status" value="1"/>
</dbReference>
<protein>
    <recommendedName>
        <fullName evidence="3">Abi family protein</fullName>
    </recommendedName>
</protein>
<comment type="caution">
    <text evidence="1">The sequence shown here is derived from an EMBL/GenBank/DDBJ whole genome shotgun (WGS) entry which is preliminary data.</text>
</comment>
<organism evidence="1 2">
    <name type="scientific">Kaistella jeonii</name>
    <dbReference type="NCBI Taxonomy" id="266749"/>
    <lineage>
        <taxon>Bacteria</taxon>
        <taxon>Pseudomonadati</taxon>
        <taxon>Bacteroidota</taxon>
        <taxon>Flavobacteriia</taxon>
        <taxon>Flavobacteriales</taxon>
        <taxon>Weeksellaceae</taxon>
        <taxon>Chryseobacterium group</taxon>
        <taxon>Kaistella</taxon>
    </lineage>
</organism>
<gene>
    <name evidence="1" type="ORF">OA86_10720</name>
</gene>
<evidence type="ECO:0008006" key="3">
    <source>
        <dbReference type="Google" id="ProtNLM"/>
    </source>
</evidence>
<dbReference type="OrthoDB" id="5363652at2"/>